<dbReference type="EMBL" id="CP036525">
    <property type="protein sequence ID" value="QDT07015.1"/>
    <property type="molecule type" value="Genomic_DNA"/>
</dbReference>
<keyword evidence="3" id="KW-1185">Reference proteome</keyword>
<gene>
    <name evidence="2" type="ORF">K227x_54400</name>
</gene>
<keyword evidence="1" id="KW-1133">Transmembrane helix</keyword>
<keyword evidence="1" id="KW-0472">Membrane</keyword>
<protein>
    <submittedName>
        <fullName evidence="2">Uncharacterized protein</fullName>
    </submittedName>
</protein>
<dbReference type="AlphaFoldDB" id="A0A517NIP8"/>
<organism evidence="2 3">
    <name type="scientific">Rubripirellula lacrimiformis</name>
    <dbReference type="NCBI Taxonomy" id="1930273"/>
    <lineage>
        <taxon>Bacteria</taxon>
        <taxon>Pseudomonadati</taxon>
        <taxon>Planctomycetota</taxon>
        <taxon>Planctomycetia</taxon>
        <taxon>Pirellulales</taxon>
        <taxon>Pirellulaceae</taxon>
        <taxon>Rubripirellula</taxon>
    </lineage>
</organism>
<sequence>MTEASCLRDRKRFAGGAAGFVLGTEKGARGNRRTKKAACDFTSGFLNGGQRKKQRFQKNKGSRTQKLALTSDSPEARRLGPLKRDGLPGTSARFANGFTRAFEATEEESEIIVYRVWAVRSRPLWGGNVHLFYVVSGLMVATFGVLFSLGIVGQWWAASRRWRVRNGSHPRFTCPARPSHEPWGAGERRQPVFVGDTLEFTQSGTLKTGEYHPVNDTSRDATFRLDDHDCDVGTFTAFSPCGDLLDAVEMRRRNDVHPTEILRH</sequence>
<dbReference type="KEGG" id="rlc:K227x_54400"/>
<proteinExistence type="predicted"/>
<feature type="transmembrane region" description="Helical" evidence="1">
    <location>
        <begin position="131"/>
        <end position="157"/>
    </location>
</feature>
<name>A0A517NIP8_9BACT</name>
<evidence type="ECO:0000313" key="2">
    <source>
        <dbReference type="EMBL" id="QDT07015.1"/>
    </source>
</evidence>
<evidence type="ECO:0000256" key="1">
    <source>
        <dbReference type="SAM" id="Phobius"/>
    </source>
</evidence>
<reference evidence="2 3" key="1">
    <citation type="submission" date="2019-02" db="EMBL/GenBank/DDBJ databases">
        <title>Deep-cultivation of Planctomycetes and their phenomic and genomic characterization uncovers novel biology.</title>
        <authorList>
            <person name="Wiegand S."/>
            <person name="Jogler M."/>
            <person name="Boedeker C."/>
            <person name="Pinto D."/>
            <person name="Vollmers J."/>
            <person name="Rivas-Marin E."/>
            <person name="Kohn T."/>
            <person name="Peeters S.H."/>
            <person name="Heuer A."/>
            <person name="Rast P."/>
            <person name="Oberbeckmann S."/>
            <person name="Bunk B."/>
            <person name="Jeske O."/>
            <person name="Meyerdierks A."/>
            <person name="Storesund J.E."/>
            <person name="Kallscheuer N."/>
            <person name="Luecker S."/>
            <person name="Lage O.M."/>
            <person name="Pohl T."/>
            <person name="Merkel B.J."/>
            <person name="Hornburger P."/>
            <person name="Mueller R.-W."/>
            <person name="Bruemmer F."/>
            <person name="Labrenz M."/>
            <person name="Spormann A.M."/>
            <person name="Op den Camp H."/>
            <person name="Overmann J."/>
            <person name="Amann R."/>
            <person name="Jetten M.S.M."/>
            <person name="Mascher T."/>
            <person name="Medema M.H."/>
            <person name="Devos D.P."/>
            <person name="Kaster A.-K."/>
            <person name="Ovreas L."/>
            <person name="Rohde M."/>
            <person name="Galperin M.Y."/>
            <person name="Jogler C."/>
        </authorList>
    </citation>
    <scope>NUCLEOTIDE SEQUENCE [LARGE SCALE GENOMIC DNA]</scope>
    <source>
        <strain evidence="2 3">K22_7</strain>
    </source>
</reference>
<dbReference type="Proteomes" id="UP000318538">
    <property type="component" value="Chromosome"/>
</dbReference>
<keyword evidence="1" id="KW-0812">Transmembrane</keyword>
<accession>A0A517NIP8</accession>
<evidence type="ECO:0000313" key="3">
    <source>
        <dbReference type="Proteomes" id="UP000318538"/>
    </source>
</evidence>